<feature type="coiled-coil region" evidence="2">
    <location>
        <begin position="197"/>
        <end position="252"/>
    </location>
</feature>
<feature type="coiled-coil region" evidence="2">
    <location>
        <begin position="1333"/>
        <end position="1510"/>
    </location>
</feature>
<sequence length="1868" mass="209153">MSSSSLSSPTAENAQKLKEAQLRIGMALKNAQYALTTHAHRGLATALHENVNALTALSMYLTLSGSSVKAAAIAGQMAKILKSVGMYIAAKERSGGASQHAEGSRHSSAPNTPASSSVVLDESRFLTDASRESAGVVQDLHRAMEELTRQRDALAEEKHALEVALEESRQRLAATKSLTAVETHSSDATDRDDDASIRRLRAEVDSLKHEVREEHMRAAALRDQLHEAEEQIEEQQDHVQALKSQLRLSQEEKLSQDAAFAKKEEEIKALQETLLQSSPSTTAPSSRVTSAAVAPPAAPPPRGYVDKDDFDALKLQNQLLQEALRNQPAHARPIDSHTVLSQQTLEEIEADHQQQLEAMKLTIQEQYNRETELLEKQRTMQESVDDLKRQLQLSNNRQWVQQERERHLNEMDAAKMRIKQLQETIHKQDEEIQTQQAQLQHCAENDRKHADVIKSLKLQHETQLATLNEELRARNDELNETLEAKYDLSTQLEAHRIQTAAAIAAKEEQCNCSQREISGLTLALTALREQHEARVAELQQQLEVERDHAAASQSTVEERECALQQRLAELRTSMTALREQHEARVAELQQEHAAQAAQQQQQLEVEREQHEARVAELQQQLEVERDHAAASQSTVEERECALQQRLAELRTSMTALREQHEARVAELQQEHAAQAAQQQQQLEVEREQHEARVAELQQEHAAQAAQQQQQLEVEREQHEARVAELQQELEVERDHAAASQSTVEERECALQQRLAELRTSMTALCEQHEARVAELQQEHAAQAAQQQQQLEVEREQHEARVAELQQEHAAQAAQQQQQLEVEREQHEARVAEQQQQLEVEREQHEARVAELQQQLEVERDHAAASQSTVEERECALQQRLAELRTSMTALCEQHEARVAELQQEHAAQAAQQQQQLEVEREQHEARVAEQQQQLEVERDHAAASQSTVEERECALQQRLAELRTSMTALREQHEARVAELQQEHAAQAAQQQQQLEVEREQHEARVAELQQEHAAQAAQLQQQLEVEREQHEARVAEQQQQLEVERDHAAASQSTVEERECALQQRLAELRTSMTALREQHEARVAELQQEHAAQAAQQQQQLEVEREQHEARVAEQQQQLEVERDHAAASQSTVEERECALQQRLAELRTSMTALCEQHEARVAELQQEHAAQAAQQQQQLEVEREQHEARVAELQQEHAAQAAQLQQQLEVEREEGKRESVRWKAEGSVTQGRVDELEEERKAAKARVEELKAQLLREQERTEQGERKVDERRKKVEEDSKTVTAAHAAVVQKLKDEHAAALKRAEDGCALDVKHVRREFAEKLAVTSQPVEWLKEENEALKVREKELEEKLKEVTSGKMAALARAQEAEQVLTSRKGEVRRLKDECASMQSTMATCLEERDAALKKLKDDAQLTEEAQANLVRLEALRKELKEVQVRLDTAEKDKALLLSRYKRTSTEKDECAEAARKLLTQYKEMAAARERLVSQLAAAEALAAEKSMRVEELTRATIVNAGVTSKGSQDDALEASTQNTLEDTVCEKQERIKALVAELNEVARENKMLKLELDAAKDRRVAPQQPLLAAEPASTQSAFAQDLGSLAGMRDILSTMHRQLNPILEQLCAHERARAVAEASPSTSSSAVEALEALTAAMESAHTTMQSTLEDFAAAARRLRVSAQLQGVVYGKLLATSAPMPALVDVSLIRACTALLGEMSFGSALGKEEKASHGVLPLVGNGVQHYCSGSITSVVQDSAAAARKAEGAVAITGSDQQSPSMWSHYHADARAPSALASPANLGNPASSAYIVSPACRRADHRERAMLGDFGPGRKASRLGPPLRPSFENFAAAQLAISAAEERAGLRTAPTPPWK</sequence>
<reference evidence="5" key="2">
    <citation type="journal article" date="2021" name="Sci. Data">
        <title>Chromosome-scale genome sequencing, assembly and annotation of six genomes from subfamily Leishmaniinae.</title>
        <authorList>
            <person name="Almutairi H."/>
            <person name="Urbaniak M.D."/>
            <person name="Bates M.D."/>
            <person name="Jariyapan N."/>
            <person name="Kwakye-Nuako G."/>
            <person name="Thomaz Soccol V."/>
            <person name="Al-Salem W.S."/>
            <person name="Dillon R.J."/>
            <person name="Bates P.A."/>
            <person name="Gatherer D."/>
        </authorList>
    </citation>
    <scope>NUCLEOTIDE SEQUENCE [LARGE SCALE GENOMIC DNA]</scope>
</reference>
<evidence type="ECO:0000256" key="2">
    <source>
        <dbReference type="SAM" id="Coils"/>
    </source>
</evidence>
<feature type="region of interest" description="Disordered" evidence="3">
    <location>
        <begin position="805"/>
        <end position="842"/>
    </location>
</feature>
<feature type="compositionally biased region" description="Basic and acidic residues" evidence="3">
    <location>
        <begin position="820"/>
        <end position="830"/>
    </location>
</feature>
<reference evidence="5" key="1">
    <citation type="journal article" date="2021" name="Microbiol. Resour. Announc.">
        <title>LGAAP: Leishmaniinae Genome Assembly and Annotation Pipeline.</title>
        <authorList>
            <person name="Almutairi H."/>
            <person name="Urbaniak M.D."/>
            <person name="Bates M.D."/>
            <person name="Jariyapan N."/>
            <person name="Kwakye-Nuako G."/>
            <person name="Thomaz-Soccol V."/>
            <person name="Al-Salem W.S."/>
            <person name="Dillon R.J."/>
            <person name="Bates P.A."/>
            <person name="Gatherer D."/>
        </authorList>
    </citation>
    <scope>NUCLEOTIDE SEQUENCE [LARGE SCALE GENOMIC DNA]</scope>
</reference>
<organism evidence="4 5">
    <name type="scientific">Leishmania orientalis</name>
    <dbReference type="NCBI Taxonomy" id="2249476"/>
    <lineage>
        <taxon>Eukaryota</taxon>
        <taxon>Discoba</taxon>
        <taxon>Euglenozoa</taxon>
        <taxon>Kinetoplastea</taxon>
        <taxon>Metakinetoplastina</taxon>
        <taxon>Trypanosomatida</taxon>
        <taxon>Trypanosomatidae</taxon>
        <taxon>Leishmaniinae</taxon>
        <taxon>Leishmania</taxon>
    </lineage>
</organism>
<keyword evidence="1 2" id="KW-0175">Coiled coil</keyword>
<gene>
    <name evidence="4" type="ORF">LSCM4_02907</name>
</gene>
<feature type="compositionally biased region" description="Basic and acidic residues" evidence="3">
    <location>
        <begin position="1104"/>
        <end position="1114"/>
    </location>
</feature>
<feature type="compositionally biased region" description="Basic and acidic residues" evidence="3">
    <location>
        <begin position="1025"/>
        <end position="1035"/>
    </location>
</feature>
<feature type="compositionally biased region" description="Basic and acidic residues" evidence="3">
    <location>
        <begin position="1212"/>
        <end position="1227"/>
    </location>
</feature>
<feature type="compositionally biased region" description="Basic and acidic residues" evidence="3">
    <location>
        <begin position="917"/>
        <end position="927"/>
    </location>
</feature>
<feature type="region of interest" description="Disordered" evidence="3">
    <location>
        <begin position="1090"/>
        <end position="1135"/>
    </location>
</feature>
<evidence type="ECO:0000313" key="4">
    <source>
        <dbReference type="EMBL" id="KAG5470213.1"/>
    </source>
</evidence>
<dbReference type="PANTHER" id="PTHR18870">
    <property type="entry name" value="PROTEIN TAG-278-RELATED"/>
    <property type="match status" value="1"/>
</dbReference>
<name>A0A836KLL0_9TRYP</name>
<dbReference type="GeneID" id="92358861"/>
<evidence type="ECO:0000256" key="3">
    <source>
        <dbReference type="SAM" id="MobiDB-lite"/>
    </source>
</evidence>
<feature type="region of interest" description="Disordered" evidence="3">
    <location>
        <begin position="1020"/>
        <end position="1057"/>
    </location>
</feature>
<feature type="region of interest" description="Disordered" evidence="3">
    <location>
        <begin position="1260"/>
        <end position="1282"/>
    </location>
</feature>
<dbReference type="EMBL" id="JAFHLR010000032">
    <property type="protein sequence ID" value="KAG5470213.1"/>
    <property type="molecule type" value="Genomic_DNA"/>
</dbReference>
<feature type="region of interest" description="Disordered" evidence="3">
    <location>
        <begin position="980"/>
        <end position="999"/>
    </location>
</feature>
<feature type="region of interest" description="Disordered" evidence="3">
    <location>
        <begin position="663"/>
        <end position="721"/>
    </location>
</feature>
<dbReference type="RefSeq" id="XP_067060479.1">
    <property type="nucleotide sequence ID" value="XM_067204927.1"/>
</dbReference>
<feature type="coiled-coil region" evidence="2">
    <location>
        <begin position="404"/>
        <end position="488"/>
    </location>
</feature>
<feature type="compositionally biased region" description="Low complexity" evidence="3">
    <location>
        <begin position="805"/>
        <end position="819"/>
    </location>
</feature>
<comment type="caution">
    <text evidence="4">The sequence shown here is derived from an EMBL/GenBank/DDBJ whole genome shotgun (WGS) entry which is preliminary data.</text>
</comment>
<feature type="region of interest" description="Disordered" evidence="3">
    <location>
        <begin position="590"/>
        <end position="611"/>
    </location>
</feature>
<feature type="compositionally biased region" description="Basic and acidic residues" evidence="3">
    <location>
        <begin position="712"/>
        <end position="721"/>
    </location>
</feature>
<dbReference type="KEGG" id="loi:92358861"/>
<feature type="region of interest" description="Disordered" evidence="3">
    <location>
        <begin position="95"/>
        <end position="118"/>
    </location>
</feature>
<accession>A0A836KLL0</accession>
<feature type="compositionally biased region" description="Polar residues" evidence="3">
    <location>
        <begin position="106"/>
        <end position="118"/>
    </location>
</feature>
<dbReference type="Proteomes" id="UP000674143">
    <property type="component" value="Unassembled WGS sequence"/>
</dbReference>
<evidence type="ECO:0000256" key="1">
    <source>
        <dbReference type="ARBA" id="ARBA00023054"/>
    </source>
</evidence>
<feature type="coiled-coil region" evidence="2">
    <location>
        <begin position="137"/>
        <end position="171"/>
    </location>
</feature>
<keyword evidence="5" id="KW-1185">Reference proteome</keyword>
<feature type="compositionally biased region" description="Low complexity" evidence="3">
    <location>
        <begin position="665"/>
        <end position="682"/>
    </location>
</feature>
<feature type="coiled-coil region" evidence="2">
    <location>
        <begin position="1546"/>
        <end position="1573"/>
    </location>
</feature>
<protein>
    <submittedName>
        <fullName evidence="4">Uncharacterized protein</fullName>
    </submittedName>
</protein>
<dbReference type="PANTHER" id="PTHR18870:SF9">
    <property type="entry name" value="PROTEIN TAG-278-RELATED"/>
    <property type="match status" value="1"/>
</dbReference>
<feature type="compositionally biased region" description="Basic and acidic residues" evidence="3">
    <location>
        <begin position="683"/>
        <end position="693"/>
    </location>
</feature>
<feature type="region of interest" description="Disordered" evidence="3">
    <location>
        <begin position="912"/>
        <end position="949"/>
    </location>
</feature>
<feature type="region of interest" description="Disordered" evidence="3">
    <location>
        <begin position="275"/>
        <end position="301"/>
    </location>
</feature>
<feature type="compositionally biased region" description="Low complexity" evidence="3">
    <location>
        <begin position="1090"/>
        <end position="1103"/>
    </location>
</feature>
<feature type="compositionally biased region" description="Low complexity" evidence="3">
    <location>
        <begin position="277"/>
        <end position="295"/>
    </location>
</feature>
<evidence type="ECO:0000313" key="5">
    <source>
        <dbReference type="Proteomes" id="UP000674143"/>
    </source>
</evidence>
<feature type="region of interest" description="Disordered" evidence="3">
    <location>
        <begin position="1207"/>
        <end position="1239"/>
    </location>
</feature>
<feature type="compositionally biased region" description="Low complexity" evidence="3">
    <location>
        <begin position="590"/>
        <end position="603"/>
    </location>
</feature>
<feature type="compositionally biased region" description="Low complexity" evidence="3">
    <location>
        <begin position="694"/>
        <end position="711"/>
    </location>
</feature>
<proteinExistence type="predicted"/>
<feature type="compositionally biased region" description="Low complexity" evidence="3">
    <location>
        <begin position="980"/>
        <end position="995"/>
    </location>
</feature>